<dbReference type="GO" id="GO:0050660">
    <property type="term" value="F:flavin adenine dinucleotide binding"/>
    <property type="evidence" value="ECO:0007669"/>
    <property type="project" value="InterPro"/>
</dbReference>
<dbReference type="PANTHER" id="PTHR11552">
    <property type="entry name" value="GLUCOSE-METHANOL-CHOLINE GMC OXIDOREDUCTASE"/>
    <property type="match status" value="1"/>
</dbReference>
<dbReference type="InterPro" id="IPR008984">
    <property type="entry name" value="SMAD_FHA_dom_sf"/>
</dbReference>
<dbReference type="Proteomes" id="UP000626109">
    <property type="component" value="Unassembled WGS sequence"/>
</dbReference>
<dbReference type="Gene3D" id="2.60.200.20">
    <property type="match status" value="1"/>
</dbReference>
<evidence type="ECO:0000256" key="1">
    <source>
        <dbReference type="ARBA" id="ARBA00001974"/>
    </source>
</evidence>
<dbReference type="SUPFAM" id="SSF51905">
    <property type="entry name" value="FAD/NAD(P)-binding domain"/>
    <property type="match status" value="1"/>
</dbReference>
<dbReference type="SMART" id="SM00240">
    <property type="entry name" value="FHA"/>
    <property type="match status" value="1"/>
</dbReference>
<comment type="similarity">
    <text evidence="2">Belongs to the GMC oxidoreductase family.</text>
</comment>
<comment type="cofactor">
    <cofactor evidence="1">
        <name>FAD</name>
        <dbReference type="ChEBI" id="CHEBI:57692"/>
    </cofactor>
</comment>
<organism evidence="7 8">
    <name type="scientific">Polarella glacialis</name>
    <name type="common">Dinoflagellate</name>
    <dbReference type="NCBI Taxonomy" id="89957"/>
    <lineage>
        <taxon>Eukaryota</taxon>
        <taxon>Sar</taxon>
        <taxon>Alveolata</taxon>
        <taxon>Dinophyceae</taxon>
        <taxon>Suessiales</taxon>
        <taxon>Suessiaceae</taxon>
        <taxon>Polarella</taxon>
    </lineage>
</organism>
<dbReference type="InterPro" id="IPR000172">
    <property type="entry name" value="GMC_OxRdtase_N"/>
</dbReference>
<feature type="domain" description="FHA" evidence="6">
    <location>
        <begin position="419"/>
        <end position="465"/>
    </location>
</feature>
<dbReference type="CDD" id="cd00060">
    <property type="entry name" value="FHA"/>
    <property type="match status" value="1"/>
</dbReference>
<name>A0A813I717_POLGL</name>
<feature type="compositionally biased region" description="Basic and acidic residues" evidence="5">
    <location>
        <begin position="363"/>
        <end position="373"/>
    </location>
</feature>
<feature type="compositionally biased region" description="Polar residues" evidence="5">
    <location>
        <begin position="374"/>
        <end position="384"/>
    </location>
</feature>
<proteinExistence type="inferred from homology"/>
<gene>
    <name evidence="7" type="ORF">PGLA2088_LOCUS4788</name>
</gene>
<dbReference type="InterPro" id="IPR000253">
    <property type="entry name" value="FHA_dom"/>
</dbReference>
<evidence type="ECO:0000256" key="3">
    <source>
        <dbReference type="ARBA" id="ARBA00022630"/>
    </source>
</evidence>
<keyword evidence="3" id="KW-0285">Flavoprotein</keyword>
<dbReference type="Pfam" id="PF00732">
    <property type="entry name" value="GMC_oxred_N"/>
    <property type="match status" value="1"/>
</dbReference>
<protein>
    <recommendedName>
        <fullName evidence="6">FHA domain-containing protein</fullName>
    </recommendedName>
</protein>
<dbReference type="AlphaFoldDB" id="A0A813I717"/>
<dbReference type="InterPro" id="IPR036188">
    <property type="entry name" value="FAD/NAD-bd_sf"/>
</dbReference>
<reference evidence="7" key="1">
    <citation type="submission" date="2021-02" db="EMBL/GenBank/DDBJ databases">
        <authorList>
            <person name="Dougan E. K."/>
            <person name="Rhodes N."/>
            <person name="Thang M."/>
            <person name="Chan C."/>
        </authorList>
    </citation>
    <scope>NUCLEOTIDE SEQUENCE</scope>
</reference>
<evidence type="ECO:0000256" key="5">
    <source>
        <dbReference type="SAM" id="MobiDB-lite"/>
    </source>
</evidence>
<dbReference type="EMBL" id="CAJNNW010004419">
    <property type="protein sequence ID" value="CAE8646414.1"/>
    <property type="molecule type" value="Genomic_DNA"/>
</dbReference>
<dbReference type="GO" id="GO:0016614">
    <property type="term" value="F:oxidoreductase activity, acting on CH-OH group of donors"/>
    <property type="evidence" value="ECO:0007669"/>
    <property type="project" value="InterPro"/>
</dbReference>
<comment type="caution">
    <text evidence="7">The sequence shown here is derived from an EMBL/GenBank/DDBJ whole genome shotgun (WGS) entry which is preliminary data.</text>
</comment>
<sequence>MLPQTVARQDPNVSVAVLEAGGRDNYHFLHVPIGYLYMMRYPQRRANWGFNTTPQQGLHGRVIGYPRGKTLGGCAAINGMIMQRGQPADYDYWGDFLGDESWGSASLRPHFERLITYEAGDPIGPDGLARGTDGPMTVSKQRLSWKVLDQWADACEKVGIPRRTHFHDSETEGVGYFEVTQRDGIRHSAYRAFLHPVESRPNLKVIPNIHARKLLIERDPEDASKLVAKGVELWRRERRDTLMETARAMIVDHTGLIKDGSGARLKMSMAIMEEKALMCHAGSKLVNCWSCACCPRSGGACDVRPRGSVMTPSCELTASIAEIPPIIELANFVKARIPIPERRFPKPWVSNFEKMCLQAPVDDTPKPGEKTRMNSDPASRNSSEPLRRPKMSLPVQPLEIDFISGPRMGERVMVTDKVCTVGRGESSTIQVSDPMLANVSRTHCIFEYVGNRWQVSDNKSTNGTWRRLSCVLEPSEPVNLSTGVSFLAGVHEMQVEEAEMTRWWIPSSASAVLKDLQTGM</sequence>
<dbReference type="Pfam" id="PF00498">
    <property type="entry name" value="FHA"/>
    <property type="match status" value="1"/>
</dbReference>
<keyword evidence="4" id="KW-0274">FAD</keyword>
<evidence type="ECO:0000259" key="6">
    <source>
        <dbReference type="PROSITE" id="PS50006"/>
    </source>
</evidence>
<evidence type="ECO:0000313" key="7">
    <source>
        <dbReference type="EMBL" id="CAE8646414.1"/>
    </source>
</evidence>
<evidence type="ECO:0000256" key="2">
    <source>
        <dbReference type="ARBA" id="ARBA00010790"/>
    </source>
</evidence>
<accession>A0A813I717</accession>
<dbReference type="Gene3D" id="3.50.50.60">
    <property type="entry name" value="FAD/NAD(P)-binding domain"/>
    <property type="match status" value="2"/>
</dbReference>
<dbReference type="PANTHER" id="PTHR11552:SF147">
    <property type="entry name" value="CHOLINE DEHYDROGENASE, MITOCHONDRIAL"/>
    <property type="match status" value="1"/>
</dbReference>
<feature type="region of interest" description="Disordered" evidence="5">
    <location>
        <begin position="359"/>
        <end position="390"/>
    </location>
</feature>
<evidence type="ECO:0000256" key="4">
    <source>
        <dbReference type="ARBA" id="ARBA00022827"/>
    </source>
</evidence>
<evidence type="ECO:0000313" key="8">
    <source>
        <dbReference type="Proteomes" id="UP000626109"/>
    </source>
</evidence>
<dbReference type="SUPFAM" id="SSF49879">
    <property type="entry name" value="SMAD/FHA domain"/>
    <property type="match status" value="1"/>
</dbReference>
<dbReference type="PROSITE" id="PS50006">
    <property type="entry name" value="FHA_DOMAIN"/>
    <property type="match status" value="1"/>
</dbReference>
<dbReference type="InterPro" id="IPR012132">
    <property type="entry name" value="GMC_OxRdtase"/>
</dbReference>